<keyword evidence="2" id="KW-1185">Reference proteome</keyword>
<dbReference type="Gene3D" id="1.10.10.2830">
    <property type="match status" value="1"/>
</dbReference>
<dbReference type="Proteomes" id="UP000018922">
    <property type="component" value="Chromosome I"/>
</dbReference>
<evidence type="ECO:0000313" key="1">
    <source>
        <dbReference type="EMBL" id="CDL01243.1"/>
    </source>
</evidence>
<proteinExistence type="predicted"/>
<organism evidence="1 2">
    <name type="scientific">Magnetospirillum gryphiswaldense (strain DSM 6361 / JCM 21280 / NBRC 15271 / MSR-1)</name>
    <dbReference type="NCBI Taxonomy" id="431944"/>
    <lineage>
        <taxon>Bacteria</taxon>
        <taxon>Pseudomonadati</taxon>
        <taxon>Pseudomonadota</taxon>
        <taxon>Alphaproteobacteria</taxon>
        <taxon>Rhodospirillales</taxon>
        <taxon>Rhodospirillaceae</taxon>
        <taxon>Magnetospirillum</taxon>
    </lineage>
</organism>
<evidence type="ECO:0000313" key="2">
    <source>
        <dbReference type="Proteomes" id="UP000018922"/>
    </source>
</evidence>
<accession>V6F8U1</accession>
<sequence>MTTVFVPMIFRRIGGRKRIVLPDGSLYNPETRVPVDSPIVRSLARAFRWRRMLESGQHASINELAKAERVDRAFASRILRLTLLAPDIVEAILAGRQPEKLTVRGLLGPFPVEWAEQRRELVNGG</sequence>
<dbReference type="eggNOG" id="COG1961">
    <property type="taxonomic scope" value="Bacteria"/>
</dbReference>
<dbReference type="KEGG" id="mgy:MGMSRv2__4028"/>
<dbReference type="AlphaFoldDB" id="V6F8U1"/>
<protein>
    <submittedName>
        <fullName evidence="1">Bacteriophage-related protein</fullName>
    </submittedName>
</protein>
<dbReference type="SUPFAM" id="SSF109709">
    <property type="entry name" value="KorB DNA-binding domain-like"/>
    <property type="match status" value="1"/>
</dbReference>
<dbReference type="HOGENOM" id="CLU_132664_0_0_5"/>
<dbReference type="EMBL" id="HG794546">
    <property type="protein sequence ID" value="CDL01243.1"/>
    <property type="molecule type" value="Genomic_DNA"/>
</dbReference>
<name>V6F8U1_MAGGM</name>
<dbReference type="STRING" id="1430440.MGMSRv2__4028"/>
<gene>
    <name evidence="1" type="ordered locus">MGMSRv2__4028</name>
</gene>
<reference evidence="1 2" key="1">
    <citation type="journal article" date="2014" name="Genome Announc.">
        <title>Complete genome sequence of Magnetospirillum gryphiswaldense MSR-1.</title>
        <authorList>
            <person name="Wang X."/>
            <person name="Wang Q."/>
            <person name="Zhang W."/>
            <person name="Wang Y."/>
            <person name="Li L."/>
            <person name="Wen T."/>
            <person name="Zhang T."/>
            <person name="Zhang Y."/>
            <person name="Xu J."/>
            <person name="Hu J."/>
            <person name="Li S."/>
            <person name="Liu L."/>
            <person name="Liu J."/>
            <person name="Jiang W."/>
            <person name="Tian J."/>
            <person name="Li Y."/>
            <person name="Schuler D."/>
            <person name="Wang L."/>
            <person name="Li J."/>
        </authorList>
    </citation>
    <scope>NUCLEOTIDE SEQUENCE [LARGE SCALE GENOMIC DNA]</scope>
    <source>
        <strain evidence="2">DSM 6361 / JCM 21280 / NBRC 15271 / MSR-1</strain>
    </source>
</reference>